<evidence type="ECO:0000313" key="2">
    <source>
        <dbReference type="EMBL" id="KAJ4783713.1"/>
    </source>
</evidence>
<dbReference type="EMBL" id="JAMFTS010000002">
    <property type="protein sequence ID" value="KAJ4783713.1"/>
    <property type="molecule type" value="Genomic_DNA"/>
</dbReference>
<name>A0AAV8EZ07_9POAL</name>
<dbReference type="PANTHER" id="PTHR31175">
    <property type="entry name" value="AUXIN-RESPONSIVE FAMILY PROTEIN"/>
    <property type="match status" value="1"/>
</dbReference>
<gene>
    <name evidence="2" type="ORF">LUZ62_034959</name>
</gene>
<dbReference type="InterPro" id="IPR003676">
    <property type="entry name" value="SAUR_fam"/>
</dbReference>
<protein>
    <submittedName>
        <fullName evidence="2">Uncharacterized protein</fullName>
    </submittedName>
</protein>
<keyword evidence="3" id="KW-1185">Reference proteome</keyword>
<evidence type="ECO:0000313" key="3">
    <source>
        <dbReference type="Proteomes" id="UP001140206"/>
    </source>
</evidence>
<reference evidence="2" key="1">
    <citation type="submission" date="2022-08" db="EMBL/GenBank/DDBJ databases">
        <authorList>
            <person name="Marques A."/>
        </authorList>
    </citation>
    <scope>NUCLEOTIDE SEQUENCE</scope>
    <source>
        <strain evidence="2">RhyPub2mFocal</strain>
        <tissue evidence="2">Leaves</tissue>
    </source>
</reference>
<accession>A0AAV8EZ07</accession>
<proteinExistence type="inferred from homology"/>
<dbReference type="Pfam" id="PF02519">
    <property type="entry name" value="Auxin_inducible"/>
    <property type="match status" value="1"/>
</dbReference>
<evidence type="ECO:0000256" key="1">
    <source>
        <dbReference type="ARBA" id="ARBA00006974"/>
    </source>
</evidence>
<dbReference type="Proteomes" id="UP001140206">
    <property type="component" value="Chromosome 2"/>
</dbReference>
<sequence length="146" mass="16607">MLSLKKLVQKSNNWQRMAALGRKRLHTKLPHDDTEQSTSLHAEKGHFVLYTADGKRFVIPLDYLNTRIVMQLFQLSEQEFGYTVDGPITLPCEGAFMEYTLGLIKRGMSDEVERALLNSVLLPHHHACSMQSNSEAISQQVELCSF</sequence>
<dbReference type="AlphaFoldDB" id="A0AAV8EZ07"/>
<comment type="similarity">
    <text evidence="1">Belongs to the ARG7 family.</text>
</comment>
<organism evidence="2 3">
    <name type="scientific">Rhynchospora pubera</name>
    <dbReference type="NCBI Taxonomy" id="906938"/>
    <lineage>
        <taxon>Eukaryota</taxon>
        <taxon>Viridiplantae</taxon>
        <taxon>Streptophyta</taxon>
        <taxon>Embryophyta</taxon>
        <taxon>Tracheophyta</taxon>
        <taxon>Spermatophyta</taxon>
        <taxon>Magnoliopsida</taxon>
        <taxon>Liliopsida</taxon>
        <taxon>Poales</taxon>
        <taxon>Cyperaceae</taxon>
        <taxon>Cyperoideae</taxon>
        <taxon>Rhynchosporeae</taxon>
        <taxon>Rhynchospora</taxon>
    </lineage>
</organism>
<dbReference type="GO" id="GO:0009733">
    <property type="term" value="P:response to auxin"/>
    <property type="evidence" value="ECO:0007669"/>
    <property type="project" value="InterPro"/>
</dbReference>
<dbReference type="PANTHER" id="PTHR31175:SF120">
    <property type="entry name" value="OS09G0547100 PROTEIN"/>
    <property type="match status" value="1"/>
</dbReference>
<comment type="caution">
    <text evidence="2">The sequence shown here is derived from an EMBL/GenBank/DDBJ whole genome shotgun (WGS) entry which is preliminary data.</text>
</comment>